<proteinExistence type="predicted"/>
<dbReference type="RefSeq" id="WP_275240748.1">
    <property type="nucleotide sequence ID" value="NZ_JARFJC010000049.1"/>
</dbReference>
<dbReference type="Gene3D" id="3.10.490.10">
    <property type="entry name" value="Gamma-glutamyl cyclotransferase-like"/>
    <property type="match status" value="1"/>
</dbReference>
<evidence type="ECO:0000313" key="1">
    <source>
        <dbReference type="EMBL" id="MDF8263760.1"/>
    </source>
</evidence>
<evidence type="ECO:0000313" key="2">
    <source>
        <dbReference type="Proteomes" id="UP001528912"/>
    </source>
</evidence>
<name>A0ABT6C4P4_9MICO</name>
<sequence length="208" mass="22585">MTTHVWYAAYGSNLSEQRFAHYLCGGRPLGANRIYPGARDRRPASDSRPVRLRGGIFFGWESPTWGGGVAFLDPRGPGEALARAYRITREQLSDLHSQEMHREPGDDLAWELLHRDGQLVLGDGRYETVMLAGRVADEPLVTFTCPDGPGRPDVNAPSATYLQLVARGLGETHRLAEPEIVDYLAGCPGVSGRWSGDELTAAVAAGLG</sequence>
<organism evidence="1 2">
    <name type="scientific">Luteipulveratus flavus</name>
    <dbReference type="NCBI Taxonomy" id="3031728"/>
    <lineage>
        <taxon>Bacteria</taxon>
        <taxon>Bacillati</taxon>
        <taxon>Actinomycetota</taxon>
        <taxon>Actinomycetes</taxon>
        <taxon>Micrococcales</taxon>
        <taxon>Dermacoccaceae</taxon>
        <taxon>Luteipulveratus</taxon>
    </lineage>
</organism>
<accession>A0ABT6C4P4</accession>
<dbReference type="EMBL" id="JAROAV010000021">
    <property type="protein sequence ID" value="MDF8263760.1"/>
    <property type="molecule type" value="Genomic_DNA"/>
</dbReference>
<dbReference type="Proteomes" id="UP001528912">
    <property type="component" value="Unassembled WGS sequence"/>
</dbReference>
<reference evidence="1 2" key="1">
    <citation type="submission" date="2023-03" db="EMBL/GenBank/DDBJ databases">
        <title>YIM 133296 draft genome.</title>
        <authorList>
            <person name="Xiong L."/>
        </authorList>
    </citation>
    <scope>NUCLEOTIDE SEQUENCE [LARGE SCALE GENOMIC DNA]</scope>
    <source>
        <strain evidence="1 2">YIM 133296</strain>
    </source>
</reference>
<keyword evidence="2" id="KW-1185">Reference proteome</keyword>
<gene>
    <name evidence="1" type="ORF">P4R38_05840</name>
</gene>
<comment type="caution">
    <text evidence="1">The sequence shown here is derived from an EMBL/GenBank/DDBJ whole genome shotgun (WGS) entry which is preliminary data.</text>
</comment>
<protein>
    <submittedName>
        <fullName evidence="1">Histone deacetylase</fullName>
    </submittedName>
</protein>